<gene>
    <name evidence="1" type="ORF">DSCA_60790</name>
</gene>
<dbReference type="RefSeq" id="WP_155319893.1">
    <property type="nucleotide sequence ID" value="NZ_AP021874.1"/>
</dbReference>
<dbReference type="Proteomes" id="UP000427906">
    <property type="component" value="Chromosome"/>
</dbReference>
<accession>A0A5K7YVS8</accession>
<dbReference type="KEGG" id="dalk:DSCA_60790"/>
<dbReference type="EMBL" id="AP021874">
    <property type="protein sequence ID" value="BBO72149.1"/>
    <property type="molecule type" value="Genomic_DNA"/>
</dbReference>
<dbReference type="OrthoDB" id="5420736at2"/>
<sequence>MDPDWGKRRKRRFSVKDLTVSINGKTYRVFNINEYGLGFLMDSPEEIEIGARIEPMIVNGNLPVRVTGIPRHISQFRPSNRHLHFKSGWVCGTEFTTGHDRESRKLLREFIAENLDRDTDEAEK</sequence>
<organism evidence="1 2">
    <name type="scientific">Desulfosarcina alkanivorans</name>
    <dbReference type="NCBI Taxonomy" id="571177"/>
    <lineage>
        <taxon>Bacteria</taxon>
        <taxon>Pseudomonadati</taxon>
        <taxon>Thermodesulfobacteriota</taxon>
        <taxon>Desulfobacteria</taxon>
        <taxon>Desulfobacterales</taxon>
        <taxon>Desulfosarcinaceae</taxon>
        <taxon>Desulfosarcina</taxon>
    </lineage>
</organism>
<keyword evidence="2" id="KW-1185">Reference proteome</keyword>
<reference evidence="1 2" key="1">
    <citation type="submission" date="2019-11" db="EMBL/GenBank/DDBJ databases">
        <title>Comparative genomics of hydrocarbon-degrading Desulfosarcina strains.</title>
        <authorList>
            <person name="Watanabe M."/>
            <person name="Kojima H."/>
            <person name="Fukui M."/>
        </authorList>
    </citation>
    <scope>NUCLEOTIDE SEQUENCE [LARGE SCALE GENOMIC DNA]</scope>
    <source>
        <strain evidence="1 2">PL12</strain>
    </source>
</reference>
<proteinExistence type="predicted"/>
<dbReference type="AlphaFoldDB" id="A0A5K7YVS8"/>
<evidence type="ECO:0008006" key="3">
    <source>
        <dbReference type="Google" id="ProtNLM"/>
    </source>
</evidence>
<evidence type="ECO:0000313" key="1">
    <source>
        <dbReference type="EMBL" id="BBO72149.1"/>
    </source>
</evidence>
<name>A0A5K7YVS8_9BACT</name>
<protein>
    <recommendedName>
        <fullName evidence="3">PilZ domain-containing protein</fullName>
    </recommendedName>
</protein>
<evidence type="ECO:0000313" key="2">
    <source>
        <dbReference type="Proteomes" id="UP000427906"/>
    </source>
</evidence>